<feature type="non-terminal residue" evidence="1">
    <location>
        <position position="46"/>
    </location>
</feature>
<organism evidence="1 2">
    <name type="scientific">Funneliformis geosporum</name>
    <dbReference type="NCBI Taxonomy" id="1117311"/>
    <lineage>
        <taxon>Eukaryota</taxon>
        <taxon>Fungi</taxon>
        <taxon>Fungi incertae sedis</taxon>
        <taxon>Mucoromycota</taxon>
        <taxon>Glomeromycotina</taxon>
        <taxon>Glomeromycetes</taxon>
        <taxon>Glomerales</taxon>
        <taxon>Glomeraceae</taxon>
        <taxon>Funneliformis</taxon>
    </lineage>
</organism>
<dbReference type="AlphaFoldDB" id="A0A9W4WRQ5"/>
<comment type="caution">
    <text evidence="1">The sequence shown here is derived from an EMBL/GenBank/DDBJ whole genome shotgun (WGS) entry which is preliminary data.</text>
</comment>
<evidence type="ECO:0000313" key="1">
    <source>
        <dbReference type="EMBL" id="CAI2181671.1"/>
    </source>
</evidence>
<dbReference type="EMBL" id="CAMKVN010002570">
    <property type="protein sequence ID" value="CAI2181671.1"/>
    <property type="molecule type" value="Genomic_DNA"/>
</dbReference>
<reference evidence="1" key="1">
    <citation type="submission" date="2022-08" db="EMBL/GenBank/DDBJ databases">
        <authorList>
            <person name="Kallberg Y."/>
            <person name="Tangrot J."/>
            <person name="Rosling A."/>
        </authorList>
    </citation>
    <scope>NUCLEOTIDE SEQUENCE</scope>
    <source>
        <strain evidence="1">Wild A</strain>
    </source>
</reference>
<evidence type="ECO:0000313" key="2">
    <source>
        <dbReference type="Proteomes" id="UP001153678"/>
    </source>
</evidence>
<proteinExistence type="predicted"/>
<sequence>MAERFVSPNPFNNSANQTLLKVLNHEKFNISDSLETYKKRIKPYMQ</sequence>
<accession>A0A9W4WRQ5</accession>
<keyword evidence="2" id="KW-1185">Reference proteome</keyword>
<dbReference type="Proteomes" id="UP001153678">
    <property type="component" value="Unassembled WGS sequence"/>
</dbReference>
<protein>
    <submittedName>
        <fullName evidence="1">19485_t:CDS:1</fullName>
    </submittedName>
</protein>
<name>A0A9W4WRQ5_9GLOM</name>
<gene>
    <name evidence="1" type="ORF">FWILDA_LOCUS10203</name>
</gene>